<dbReference type="EMBL" id="FMTT01000071">
    <property type="protein sequence ID" value="SCW85408.1"/>
    <property type="molecule type" value="Genomic_DNA"/>
</dbReference>
<evidence type="ECO:0000256" key="1">
    <source>
        <dbReference type="SAM" id="Phobius"/>
    </source>
</evidence>
<gene>
    <name evidence="3" type="ORF">SAMN04487970_107111</name>
</gene>
<keyword evidence="3" id="KW-0808">Transferase</keyword>
<feature type="transmembrane region" description="Helical" evidence="1">
    <location>
        <begin position="276"/>
        <end position="295"/>
    </location>
</feature>
<protein>
    <submittedName>
        <fullName evidence="3">Dolichyl-phosphate-mannose-protein mannosyltransferase</fullName>
    </submittedName>
</protein>
<feature type="domain" description="Glycosyltransferase RgtA/B/C/D-like" evidence="2">
    <location>
        <begin position="75"/>
        <end position="207"/>
    </location>
</feature>
<dbReference type="Gene3D" id="2.60.120.260">
    <property type="entry name" value="Galactose-binding domain-like"/>
    <property type="match status" value="1"/>
</dbReference>
<evidence type="ECO:0000313" key="3">
    <source>
        <dbReference type="EMBL" id="SCW85408.1"/>
    </source>
</evidence>
<evidence type="ECO:0000259" key="2">
    <source>
        <dbReference type="Pfam" id="PF13231"/>
    </source>
</evidence>
<dbReference type="RefSeq" id="WP_090676976.1">
    <property type="nucleotide sequence ID" value="NZ_FMTT01000071.1"/>
</dbReference>
<feature type="transmembrane region" description="Helical" evidence="1">
    <location>
        <begin position="126"/>
        <end position="144"/>
    </location>
</feature>
<feature type="transmembrane region" description="Helical" evidence="1">
    <location>
        <begin position="99"/>
        <end position="119"/>
    </location>
</feature>
<feature type="transmembrane region" description="Helical" evidence="1">
    <location>
        <begin position="230"/>
        <end position="248"/>
    </location>
</feature>
<keyword evidence="1" id="KW-0472">Membrane</keyword>
<feature type="transmembrane region" description="Helical" evidence="1">
    <location>
        <begin position="331"/>
        <end position="349"/>
    </location>
</feature>
<feature type="transmembrane region" description="Helical" evidence="1">
    <location>
        <begin position="178"/>
        <end position="210"/>
    </location>
</feature>
<feature type="transmembrane region" description="Helical" evidence="1">
    <location>
        <begin position="355"/>
        <end position="372"/>
    </location>
</feature>
<feature type="transmembrane region" description="Helical" evidence="1">
    <location>
        <begin position="7"/>
        <end position="26"/>
    </location>
</feature>
<dbReference type="STRING" id="624147.SAMN04487970_107111"/>
<keyword evidence="1" id="KW-0812">Transmembrane</keyword>
<dbReference type="Proteomes" id="UP000198601">
    <property type="component" value="Unassembled WGS sequence"/>
</dbReference>
<keyword evidence="1" id="KW-1133">Transmembrane helix</keyword>
<feature type="transmembrane region" description="Helical" evidence="1">
    <location>
        <begin position="301"/>
        <end position="319"/>
    </location>
</feature>
<evidence type="ECO:0000313" key="4">
    <source>
        <dbReference type="Proteomes" id="UP000198601"/>
    </source>
</evidence>
<organism evidence="3 4">
    <name type="scientific">Paenibacillus tianmuensis</name>
    <dbReference type="NCBI Taxonomy" id="624147"/>
    <lineage>
        <taxon>Bacteria</taxon>
        <taxon>Bacillati</taxon>
        <taxon>Bacillota</taxon>
        <taxon>Bacilli</taxon>
        <taxon>Bacillales</taxon>
        <taxon>Paenibacillaceae</taxon>
        <taxon>Paenibacillus</taxon>
    </lineage>
</organism>
<dbReference type="OrthoDB" id="1933131at2"/>
<dbReference type="SUPFAM" id="SSF49785">
    <property type="entry name" value="Galactose-binding domain-like"/>
    <property type="match status" value="1"/>
</dbReference>
<feature type="transmembrane region" description="Helical" evidence="1">
    <location>
        <begin position="384"/>
        <end position="402"/>
    </location>
</feature>
<proteinExistence type="predicted"/>
<dbReference type="Pfam" id="PF13231">
    <property type="entry name" value="PMT_2"/>
    <property type="match status" value="1"/>
</dbReference>
<sequence>MQVTNKYLKLISILIIMLINISLYQWTLKQPLMGDALMHVVDDTQLHKPLDFARIFYLTKNPDYQENNRIQVMNRPIFNELIITFEKKIFSNNLVNMRYITLAVHIVNAVLIFSFINLLYRNIKTALFGSLFFSLNNAYFYGLYEFGLSFSIWLTLFTIISFIFLIKYIRTSSLKYLFLLYFSFFLAIFTKESALTLPFALIVFAIFIIMNAESRFQGIHRVLKALKDKKVWFISLGLILILSLNLFLRYKKLGSILDVHAGIGADVTLFQTFAKILGYFLLAFNLPLNIIPGYMAISIQYYYIPIAIIIILFFGYFFINICKNMIKKNISTYVGLIIFIILLIPIFKVSRNSPYYLDLPLIGIIICVCGLVNFQNISIINKKILYFMLPFILINNLYFQYISTSKDVVWLTKGEKEASQIIEALKALPRNELYEKNIYMLNSYFNQGTLWIFNHGRVGSFLFANLNIDLRKTQVFNLRQDFKKGSTLLDQYYELSENGQLNLKSQSISSVTGFVEIKEGQVSSTYTSISNDNELIEIKGRLKSNVDKNKLSPIQLEFERKESEIIKKTYSNYADGPTSINQEFSVYSLVPHNSSQVKLTIPDDLRNQFEALEVHQYKLIIDSNNIEDIGSRTSLINNPSFEKGVESWIGLKETQIIQNAHTGNYGAKVGPGTANSAFQTIAVKPEEDLVISAWAKSINNSNAVGRLQINWADQNGNFIEAYIKIFNVSEKYEYQLAVTKPPQNAEKALVYISPHDETSEIVYDDVNVYQK</sequence>
<feature type="transmembrane region" description="Helical" evidence="1">
    <location>
        <begin position="150"/>
        <end position="166"/>
    </location>
</feature>
<dbReference type="InterPro" id="IPR038731">
    <property type="entry name" value="RgtA/B/C-like"/>
</dbReference>
<accession>A0A1G4TVQ1</accession>
<keyword evidence="3" id="KW-0328">Glycosyltransferase</keyword>
<dbReference type="AlphaFoldDB" id="A0A1G4TVQ1"/>
<dbReference type="GO" id="GO:0016757">
    <property type="term" value="F:glycosyltransferase activity"/>
    <property type="evidence" value="ECO:0007669"/>
    <property type="project" value="UniProtKB-KW"/>
</dbReference>
<name>A0A1G4TVQ1_9BACL</name>
<keyword evidence="4" id="KW-1185">Reference proteome</keyword>
<dbReference type="InterPro" id="IPR008979">
    <property type="entry name" value="Galactose-bd-like_sf"/>
</dbReference>
<reference evidence="4" key="1">
    <citation type="submission" date="2016-10" db="EMBL/GenBank/DDBJ databases">
        <authorList>
            <person name="Varghese N."/>
            <person name="Submissions S."/>
        </authorList>
    </citation>
    <scope>NUCLEOTIDE SEQUENCE [LARGE SCALE GENOMIC DNA]</scope>
    <source>
        <strain evidence="4">CGMCC 1.8946</strain>
    </source>
</reference>